<evidence type="ECO:0000313" key="3">
    <source>
        <dbReference type="Proteomes" id="UP000054538"/>
    </source>
</evidence>
<feature type="compositionally biased region" description="Polar residues" evidence="1">
    <location>
        <begin position="1"/>
        <end position="10"/>
    </location>
</feature>
<dbReference type="Proteomes" id="UP000054538">
    <property type="component" value="Unassembled WGS sequence"/>
</dbReference>
<protein>
    <submittedName>
        <fullName evidence="2">Uncharacterized protein</fullName>
    </submittedName>
</protein>
<dbReference type="InParanoid" id="A0A0D0D8V8"/>
<feature type="non-terminal residue" evidence="2">
    <location>
        <position position="1"/>
    </location>
</feature>
<evidence type="ECO:0000256" key="1">
    <source>
        <dbReference type="SAM" id="MobiDB-lite"/>
    </source>
</evidence>
<proteinExistence type="predicted"/>
<feature type="region of interest" description="Disordered" evidence="1">
    <location>
        <begin position="1"/>
        <end position="25"/>
    </location>
</feature>
<feature type="non-terminal residue" evidence="2">
    <location>
        <position position="109"/>
    </location>
</feature>
<reference evidence="3" key="2">
    <citation type="submission" date="2015-01" db="EMBL/GenBank/DDBJ databases">
        <title>Evolutionary Origins and Diversification of the Mycorrhizal Mutualists.</title>
        <authorList>
            <consortium name="DOE Joint Genome Institute"/>
            <consortium name="Mycorrhizal Genomics Consortium"/>
            <person name="Kohler A."/>
            <person name="Kuo A."/>
            <person name="Nagy L.G."/>
            <person name="Floudas D."/>
            <person name="Copeland A."/>
            <person name="Barry K.W."/>
            <person name="Cichocki N."/>
            <person name="Veneault-Fourrey C."/>
            <person name="LaButti K."/>
            <person name="Lindquist E.A."/>
            <person name="Lipzen A."/>
            <person name="Lundell T."/>
            <person name="Morin E."/>
            <person name="Murat C."/>
            <person name="Riley R."/>
            <person name="Ohm R."/>
            <person name="Sun H."/>
            <person name="Tunlid A."/>
            <person name="Henrissat B."/>
            <person name="Grigoriev I.V."/>
            <person name="Hibbett D.S."/>
            <person name="Martin F."/>
        </authorList>
    </citation>
    <scope>NUCLEOTIDE SEQUENCE [LARGE SCALE GENOMIC DNA]</scope>
    <source>
        <strain evidence="3">Ve08.2h10</strain>
    </source>
</reference>
<name>A0A0D0D8V8_9AGAM</name>
<evidence type="ECO:0000313" key="2">
    <source>
        <dbReference type="EMBL" id="KIK73570.1"/>
    </source>
</evidence>
<accession>A0A0D0D8V8</accession>
<gene>
    <name evidence="2" type="ORF">PAXRUDRAFT_72882</name>
</gene>
<reference evidence="2 3" key="1">
    <citation type="submission" date="2014-04" db="EMBL/GenBank/DDBJ databases">
        <authorList>
            <consortium name="DOE Joint Genome Institute"/>
            <person name="Kuo A."/>
            <person name="Kohler A."/>
            <person name="Jargeat P."/>
            <person name="Nagy L.G."/>
            <person name="Floudas D."/>
            <person name="Copeland A."/>
            <person name="Barry K.W."/>
            <person name="Cichocki N."/>
            <person name="Veneault-Fourrey C."/>
            <person name="LaButti K."/>
            <person name="Lindquist E.A."/>
            <person name="Lipzen A."/>
            <person name="Lundell T."/>
            <person name="Morin E."/>
            <person name="Murat C."/>
            <person name="Sun H."/>
            <person name="Tunlid A."/>
            <person name="Henrissat B."/>
            <person name="Grigoriev I.V."/>
            <person name="Hibbett D.S."/>
            <person name="Martin F."/>
            <person name="Nordberg H.P."/>
            <person name="Cantor M.N."/>
            <person name="Hua S.X."/>
        </authorList>
    </citation>
    <scope>NUCLEOTIDE SEQUENCE [LARGE SCALE GENOMIC DNA]</scope>
    <source>
        <strain evidence="2 3">Ve08.2h10</strain>
    </source>
</reference>
<dbReference type="OrthoDB" id="3266386at2759"/>
<dbReference type="STRING" id="930991.A0A0D0D8V8"/>
<organism evidence="2 3">
    <name type="scientific">Paxillus rubicundulus Ve08.2h10</name>
    <dbReference type="NCBI Taxonomy" id="930991"/>
    <lineage>
        <taxon>Eukaryota</taxon>
        <taxon>Fungi</taxon>
        <taxon>Dikarya</taxon>
        <taxon>Basidiomycota</taxon>
        <taxon>Agaricomycotina</taxon>
        <taxon>Agaricomycetes</taxon>
        <taxon>Agaricomycetidae</taxon>
        <taxon>Boletales</taxon>
        <taxon>Paxilineae</taxon>
        <taxon>Paxillaceae</taxon>
        <taxon>Paxillus</taxon>
    </lineage>
</organism>
<keyword evidence="3" id="KW-1185">Reference proteome</keyword>
<dbReference type="AlphaFoldDB" id="A0A0D0D8V8"/>
<dbReference type="HOGENOM" id="CLU_007337_3_2_1"/>
<dbReference type="EMBL" id="KN829613">
    <property type="protein sequence ID" value="KIK73570.1"/>
    <property type="molecule type" value="Genomic_DNA"/>
</dbReference>
<sequence>ASLEDSTSQLGAEPLQHLYHPPQTPLKIDSPSIQQSITMYLALEHSSQKSYKTIHTGTKQNFVGAEGVEDILSFWAVKRLIAEYTGVESIKHNMCPNMCLAYTGPFADL</sequence>